<proteinExistence type="predicted"/>
<evidence type="ECO:0000256" key="1">
    <source>
        <dbReference type="SAM" id="Phobius"/>
    </source>
</evidence>
<keyword evidence="1" id="KW-1133">Transmembrane helix</keyword>
<dbReference type="AlphaFoldDB" id="A0AA36FJR5"/>
<gene>
    <name evidence="2" type="ORF">OCTVUL_1B028435</name>
</gene>
<sequence length="124" mass="13732">MASMLDFSIPVGLTSCVNVRIDVFGLLIILLRMSRITSDIQTVGFRCFGALHNNPVACHFLTNICIVLFAGKPFPGNLTSKFSCVCLTEPILTYASTISILSIIEYIILQKRLEIFTQCNLTIN</sequence>
<keyword evidence="1" id="KW-0472">Membrane</keyword>
<evidence type="ECO:0000313" key="2">
    <source>
        <dbReference type="EMBL" id="CAI9739534.1"/>
    </source>
</evidence>
<dbReference type="Proteomes" id="UP001162480">
    <property type="component" value="Chromosome 23"/>
</dbReference>
<feature type="transmembrane region" description="Helical" evidence="1">
    <location>
        <begin position="91"/>
        <end position="109"/>
    </location>
</feature>
<dbReference type="EMBL" id="OX597836">
    <property type="protein sequence ID" value="CAI9739534.1"/>
    <property type="molecule type" value="Genomic_DNA"/>
</dbReference>
<protein>
    <submittedName>
        <fullName evidence="2">Uncharacterized protein</fullName>
    </submittedName>
</protein>
<feature type="transmembrane region" description="Helical" evidence="1">
    <location>
        <begin position="12"/>
        <end position="31"/>
    </location>
</feature>
<keyword evidence="1" id="KW-0812">Transmembrane</keyword>
<reference evidence="2" key="1">
    <citation type="submission" date="2023-08" db="EMBL/GenBank/DDBJ databases">
        <authorList>
            <person name="Alioto T."/>
            <person name="Alioto T."/>
            <person name="Gomez Garrido J."/>
        </authorList>
    </citation>
    <scope>NUCLEOTIDE SEQUENCE</scope>
</reference>
<evidence type="ECO:0000313" key="3">
    <source>
        <dbReference type="Proteomes" id="UP001162480"/>
    </source>
</evidence>
<feature type="transmembrane region" description="Helical" evidence="1">
    <location>
        <begin position="51"/>
        <end position="71"/>
    </location>
</feature>
<name>A0AA36FJR5_OCTVU</name>
<keyword evidence="3" id="KW-1185">Reference proteome</keyword>
<organism evidence="2 3">
    <name type="scientific">Octopus vulgaris</name>
    <name type="common">Common octopus</name>
    <dbReference type="NCBI Taxonomy" id="6645"/>
    <lineage>
        <taxon>Eukaryota</taxon>
        <taxon>Metazoa</taxon>
        <taxon>Spiralia</taxon>
        <taxon>Lophotrochozoa</taxon>
        <taxon>Mollusca</taxon>
        <taxon>Cephalopoda</taxon>
        <taxon>Coleoidea</taxon>
        <taxon>Octopodiformes</taxon>
        <taxon>Octopoda</taxon>
        <taxon>Incirrata</taxon>
        <taxon>Octopodidae</taxon>
        <taxon>Octopus</taxon>
    </lineage>
</organism>
<accession>A0AA36FJR5</accession>